<sequence>MSLLYVWVQGDEEEGWNSTELDKVRSEMMWVVGSGSGGGGGCGSGGGGGDGGGVVLSENMGDTFLLLADHLDLLATSADLTHSQVSMCLLLYLNLID</sequence>
<protein>
    <submittedName>
        <fullName evidence="1">Uncharacterized protein</fullName>
    </submittedName>
</protein>
<gene>
    <name evidence="1" type="ORF">E2C01_016253</name>
</gene>
<dbReference type="EMBL" id="VSRR010001179">
    <property type="protein sequence ID" value="MPC23213.1"/>
    <property type="molecule type" value="Genomic_DNA"/>
</dbReference>
<name>A0A5B7DQG1_PORTR</name>
<dbReference type="Proteomes" id="UP000324222">
    <property type="component" value="Unassembled WGS sequence"/>
</dbReference>
<evidence type="ECO:0000313" key="1">
    <source>
        <dbReference type="EMBL" id="MPC23213.1"/>
    </source>
</evidence>
<evidence type="ECO:0000313" key="2">
    <source>
        <dbReference type="Proteomes" id="UP000324222"/>
    </source>
</evidence>
<comment type="caution">
    <text evidence="1">The sequence shown here is derived from an EMBL/GenBank/DDBJ whole genome shotgun (WGS) entry which is preliminary data.</text>
</comment>
<organism evidence="1 2">
    <name type="scientific">Portunus trituberculatus</name>
    <name type="common">Swimming crab</name>
    <name type="synonym">Neptunus trituberculatus</name>
    <dbReference type="NCBI Taxonomy" id="210409"/>
    <lineage>
        <taxon>Eukaryota</taxon>
        <taxon>Metazoa</taxon>
        <taxon>Ecdysozoa</taxon>
        <taxon>Arthropoda</taxon>
        <taxon>Crustacea</taxon>
        <taxon>Multicrustacea</taxon>
        <taxon>Malacostraca</taxon>
        <taxon>Eumalacostraca</taxon>
        <taxon>Eucarida</taxon>
        <taxon>Decapoda</taxon>
        <taxon>Pleocyemata</taxon>
        <taxon>Brachyura</taxon>
        <taxon>Eubrachyura</taxon>
        <taxon>Portunoidea</taxon>
        <taxon>Portunidae</taxon>
        <taxon>Portuninae</taxon>
        <taxon>Portunus</taxon>
    </lineage>
</organism>
<keyword evidence="2" id="KW-1185">Reference proteome</keyword>
<dbReference type="AlphaFoldDB" id="A0A5B7DQG1"/>
<accession>A0A5B7DQG1</accession>
<reference evidence="1 2" key="1">
    <citation type="submission" date="2019-05" db="EMBL/GenBank/DDBJ databases">
        <title>Another draft genome of Portunus trituberculatus and its Hox gene families provides insights of decapod evolution.</title>
        <authorList>
            <person name="Jeong J.-H."/>
            <person name="Song I."/>
            <person name="Kim S."/>
            <person name="Choi T."/>
            <person name="Kim D."/>
            <person name="Ryu S."/>
            <person name="Kim W."/>
        </authorList>
    </citation>
    <scope>NUCLEOTIDE SEQUENCE [LARGE SCALE GENOMIC DNA]</scope>
    <source>
        <tissue evidence="1">Muscle</tissue>
    </source>
</reference>
<proteinExistence type="predicted"/>